<dbReference type="InterPro" id="IPR001011">
    <property type="entry name" value="Acid_Pase_classA_bac"/>
</dbReference>
<dbReference type="SUPFAM" id="SSF48317">
    <property type="entry name" value="Acid phosphatase/Vanadium-dependent haloperoxidase"/>
    <property type="match status" value="1"/>
</dbReference>
<keyword evidence="2" id="KW-0732">Signal</keyword>
<comment type="catalytic activity">
    <reaction evidence="1">
        <text>a phosphate monoester + H2O = an alcohol + phosphate</text>
        <dbReference type="Rhea" id="RHEA:15017"/>
        <dbReference type="ChEBI" id="CHEBI:15377"/>
        <dbReference type="ChEBI" id="CHEBI:30879"/>
        <dbReference type="ChEBI" id="CHEBI:43474"/>
        <dbReference type="ChEBI" id="CHEBI:67140"/>
        <dbReference type="EC" id="3.1.3.2"/>
    </reaction>
</comment>
<keyword evidence="1" id="KW-0378">Hydrolase</keyword>
<dbReference type="AlphaFoldDB" id="A0A2S6NAD8"/>
<keyword evidence="5" id="KW-1185">Reference proteome</keyword>
<dbReference type="PIRSF" id="PIRSF000897">
    <property type="entry name" value="Acid_Ptase_ClsA"/>
    <property type="match status" value="1"/>
</dbReference>
<evidence type="ECO:0000313" key="5">
    <source>
        <dbReference type="Proteomes" id="UP000239089"/>
    </source>
</evidence>
<dbReference type="EMBL" id="NHSJ01000055">
    <property type="protein sequence ID" value="PPQ31583.1"/>
    <property type="molecule type" value="Genomic_DNA"/>
</dbReference>
<protein>
    <recommendedName>
        <fullName evidence="1">Acid phosphatase</fullName>
        <ecNumber evidence="1">3.1.3.2</ecNumber>
    </recommendedName>
</protein>
<sequence>MVKSAVHGAVVLYVALALTPAAFAHDAAFVAPEQSEAILILPDPPAEGSDAQKADLARLHEIELTRTPQQVEVARADGANQTIFLFQNLFGEMFTQASLPLTAALGARVVADADANADAAKDLFQRKRPFVADPTLRPACPASSRSNSYPSGHAMVGWLLGLTLVEMVPERRAEILARAADYGRARNICGAHYPSDVEASRALAYAVHGVMARNPAYRAELAAARAELRKALNLPDAP</sequence>
<dbReference type="InterPro" id="IPR000326">
    <property type="entry name" value="PAP2/HPO"/>
</dbReference>
<proteinExistence type="inferred from homology"/>
<dbReference type="GO" id="GO:0003993">
    <property type="term" value="F:acid phosphatase activity"/>
    <property type="evidence" value="ECO:0007669"/>
    <property type="project" value="UniProtKB-EC"/>
</dbReference>
<accession>A0A2S6NAD8</accession>
<dbReference type="Pfam" id="PF01569">
    <property type="entry name" value="PAP2"/>
    <property type="match status" value="1"/>
</dbReference>
<comment type="similarity">
    <text evidence="1">Belongs to the class A bacterial acid phosphatase family.</text>
</comment>
<dbReference type="Gene3D" id="1.20.144.10">
    <property type="entry name" value="Phosphatidic acid phosphatase type 2/haloperoxidase"/>
    <property type="match status" value="1"/>
</dbReference>
<organism evidence="4 5">
    <name type="scientific">Rhodoblastus sphagnicola</name>
    <dbReference type="NCBI Taxonomy" id="333368"/>
    <lineage>
        <taxon>Bacteria</taxon>
        <taxon>Pseudomonadati</taxon>
        <taxon>Pseudomonadota</taxon>
        <taxon>Alphaproteobacteria</taxon>
        <taxon>Hyphomicrobiales</taxon>
        <taxon>Rhodoblastaceae</taxon>
        <taxon>Rhodoblastus</taxon>
    </lineage>
</organism>
<gene>
    <name evidence="4" type="ORF">CCR94_08510</name>
</gene>
<evidence type="ECO:0000313" key="4">
    <source>
        <dbReference type="EMBL" id="PPQ31583.1"/>
    </source>
</evidence>
<evidence type="ECO:0000256" key="2">
    <source>
        <dbReference type="SAM" id="SignalP"/>
    </source>
</evidence>
<comment type="caution">
    <text evidence="4">The sequence shown here is derived from an EMBL/GenBank/DDBJ whole genome shotgun (WGS) entry which is preliminary data.</text>
</comment>
<dbReference type="SMART" id="SM00014">
    <property type="entry name" value="acidPPc"/>
    <property type="match status" value="1"/>
</dbReference>
<dbReference type="EC" id="3.1.3.2" evidence="1"/>
<feature type="signal peptide" evidence="2">
    <location>
        <begin position="1"/>
        <end position="24"/>
    </location>
</feature>
<dbReference type="PRINTS" id="PR00483">
    <property type="entry name" value="BACPHPHTASE"/>
</dbReference>
<dbReference type="InterPro" id="IPR036938">
    <property type="entry name" value="PAP2/HPO_sf"/>
</dbReference>
<dbReference type="RefSeq" id="WP_104507451.1">
    <property type="nucleotide sequence ID" value="NZ_NHSJ01000055.1"/>
</dbReference>
<dbReference type="OrthoDB" id="9780507at2"/>
<reference evidence="4 5" key="1">
    <citation type="journal article" date="2018" name="Arch. Microbiol.">
        <title>New insights into the metabolic potential of the phototrophic purple bacterium Rhodopila globiformis DSM 161(T) from its draft genome sequence and evidence for a vanadium-dependent nitrogenase.</title>
        <authorList>
            <person name="Imhoff J.F."/>
            <person name="Rahn T."/>
            <person name="Kunzel S."/>
            <person name="Neulinger S.C."/>
        </authorList>
    </citation>
    <scope>NUCLEOTIDE SEQUENCE [LARGE SCALE GENOMIC DNA]</scope>
    <source>
        <strain evidence="4 5">DSM 16996</strain>
    </source>
</reference>
<evidence type="ECO:0000259" key="3">
    <source>
        <dbReference type="SMART" id="SM00014"/>
    </source>
</evidence>
<feature type="domain" description="Phosphatidic acid phosphatase type 2/haloperoxidase" evidence="3">
    <location>
        <begin position="99"/>
        <end position="212"/>
    </location>
</feature>
<evidence type="ECO:0000256" key="1">
    <source>
        <dbReference type="PIRNR" id="PIRNR000897"/>
    </source>
</evidence>
<feature type="chain" id="PRO_5018039871" description="Acid phosphatase" evidence="2">
    <location>
        <begin position="25"/>
        <end position="238"/>
    </location>
</feature>
<name>A0A2S6NAD8_9HYPH</name>
<dbReference type="Proteomes" id="UP000239089">
    <property type="component" value="Unassembled WGS sequence"/>
</dbReference>
<dbReference type="GO" id="GO:0030288">
    <property type="term" value="C:outer membrane-bounded periplasmic space"/>
    <property type="evidence" value="ECO:0007669"/>
    <property type="project" value="InterPro"/>
</dbReference>